<dbReference type="PROSITE" id="PS50827">
    <property type="entry name" value="DDT"/>
    <property type="match status" value="1"/>
</dbReference>
<dbReference type="InterPro" id="IPR044977">
    <property type="entry name" value="RLT1-3"/>
</dbReference>
<feature type="compositionally biased region" description="Polar residues" evidence="6">
    <location>
        <begin position="735"/>
        <end position="749"/>
    </location>
</feature>
<dbReference type="Proteomes" id="UP001174677">
    <property type="component" value="Chromosome 7"/>
</dbReference>
<feature type="compositionally biased region" description="Basic residues" evidence="6">
    <location>
        <begin position="626"/>
        <end position="637"/>
    </location>
</feature>
<dbReference type="PANTHER" id="PTHR36968">
    <property type="entry name" value="HOMEOBOX-DDT DOMAIN PROTEIN RLT2"/>
    <property type="match status" value="1"/>
</dbReference>
<keyword evidence="2" id="KW-0804">Transcription</keyword>
<feature type="region of interest" description="Disordered" evidence="6">
    <location>
        <begin position="254"/>
        <end position="290"/>
    </location>
</feature>
<dbReference type="PROSITE" id="PS50071">
    <property type="entry name" value="HOMEOBOX_2"/>
    <property type="match status" value="1"/>
</dbReference>
<keyword evidence="4 5" id="KW-0371">Homeobox</keyword>
<comment type="caution">
    <text evidence="9">The sequence shown here is derived from an EMBL/GenBank/DDBJ whole genome shotgun (WGS) entry which is preliminary data.</text>
</comment>
<keyword evidence="10" id="KW-1185">Reference proteome</keyword>
<evidence type="ECO:0000256" key="1">
    <source>
        <dbReference type="ARBA" id="ARBA00004123"/>
    </source>
</evidence>
<evidence type="ECO:0000256" key="2">
    <source>
        <dbReference type="ARBA" id="ARBA00023163"/>
    </source>
</evidence>
<dbReference type="Pfam" id="PF00046">
    <property type="entry name" value="Homeodomain"/>
    <property type="match status" value="1"/>
</dbReference>
<feature type="compositionally biased region" description="Basic and acidic residues" evidence="6">
    <location>
        <begin position="273"/>
        <end position="290"/>
    </location>
</feature>
<evidence type="ECO:0000313" key="10">
    <source>
        <dbReference type="Proteomes" id="UP001174677"/>
    </source>
</evidence>
<dbReference type="SMART" id="SM00389">
    <property type="entry name" value="HOX"/>
    <property type="match status" value="1"/>
</dbReference>
<evidence type="ECO:0000259" key="7">
    <source>
        <dbReference type="PROSITE" id="PS50071"/>
    </source>
</evidence>
<dbReference type="Pfam" id="PF15613">
    <property type="entry name" value="WSD"/>
    <property type="match status" value="1"/>
</dbReference>
<name>A0ABQ9M8V9_HEVBR</name>
<keyword evidence="4 5" id="KW-0238">DNA-binding</keyword>
<comment type="subcellular location">
    <subcellularLocation>
        <location evidence="1 4 5">Nucleus</location>
    </subcellularLocation>
</comment>
<evidence type="ECO:0000256" key="5">
    <source>
        <dbReference type="RuleBase" id="RU000682"/>
    </source>
</evidence>
<dbReference type="Pfam" id="PF02791">
    <property type="entry name" value="DDT"/>
    <property type="match status" value="1"/>
</dbReference>
<evidence type="ECO:0000256" key="3">
    <source>
        <dbReference type="ARBA" id="ARBA00023242"/>
    </source>
</evidence>
<feature type="region of interest" description="Disordered" evidence="6">
    <location>
        <begin position="705"/>
        <end position="749"/>
    </location>
</feature>
<feature type="region of interest" description="Disordered" evidence="6">
    <location>
        <begin position="591"/>
        <end position="637"/>
    </location>
</feature>
<evidence type="ECO:0000259" key="8">
    <source>
        <dbReference type="PROSITE" id="PS50827"/>
    </source>
</evidence>
<feature type="domain" description="DDT" evidence="8">
    <location>
        <begin position="372"/>
        <end position="431"/>
    </location>
</feature>
<proteinExistence type="predicted"/>
<dbReference type="InterPro" id="IPR018501">
    <property type="entry name" value="DDT_dom"/>
</dbReference>
<sequence length="1157" mass="131062">MEMKRKSPLQLEALEKFYAEQKYPTHTAMEELAAVLDLTFKQVQGWFVEKRRRDKSKDISIETPCPSKKLSVVKGRNGLRVAPANKKTHKQRDSLIMHASSEAAGRILKNKRRKKKPILLQNLLTPDYILRKIFRKDGPPLGVEFVSLPSRAYHYCKDSRNSSAACEENQSAKRRKVSKQGKLTCQDYNDGASVKKHGIGKGLMTVWRATNPNGGDFPTGIPCVDREIIPQISTPVSRKPLGQQKKRRQLVSIMKQRRLENKSQQKRKFSTKRKVESKRDESQNQPRKEKCELALEGGLSQERVDQLTLLLDDEELELRELQAVLNPVTCSDHCANNGLHGCSLCKDLLPKFPPNSVKMKQPFAKQPWDSSPETVKKLFKVFHFLYTYSVSIDICPFTLDEFAQAFHDKDSLLLGKIHLALLKLLLSDVETEISSGFLPNLSVSCQFLALIHSVERQEFVVEFWKKSLNPLTWTEILHQVLVAAGFGSRQGSFHREALSKEMSLMVKYGLRPGTLKGELFKLLSQRGNNGLKVSDLAKSMEITELNLAKTTEELELLISSTLSSDITLFEKISPSAYRLRISTLSKEANDFQSDTEDSGSVHDDFNDSGTCSSSDSECDSDNSNSRKSKHTNHHRSKKNMLTVYNEIDESHPGEVWLLGLIEGEYSDLSIEEKLNVLVALIDLVSAGSSIRMEDVKRTTVESVPNMHHYGSGAKIKRSSSKQHNFPRPSWVHVGQVNNSKEPYSSSASHPIDSSVSILKFNEGEKSSGKGKDMKETELGVNLHPMQSIFLGSDRRYSRYWLFLGPCNSRDPGHKRVYFESSEDGHWEVIDTEEALRGLLSILDDRGAREALLIESLKKREAFLCQEMSSNMVNHAENRRLTQSDQPELDIVREDSTSPVSDVDNNLSLPEVMKDSLPPCGAIILEAGKKEEEDNHKWSRLQEFDAWIWNYFYCDLNAVKRVKRSYFESLTRCETCHDLYWRDEKHCRICHTTFELDFDLEERYAIHSATCRAKRDSEMFPKHKVLSSQLQSLKAAVHAIESAMPDEALLGAWTKSAHRLWVKRLRRTSSLAELLQVVADFVAAINEDWLCQCDVAHDSNTSMEEIIASFPTMPQTSSALALWLVKLDDLISAYLESIQPGNKQESGTKCAGKDASKQ</sequence>
<feature type="compositionally biased region" description="Low complexity" evidence="6">
    <location>
        <begin position="607"/>
        <end position="625"/>
    </location>
</feature>
<dbReference type="Gene3D" id="1.10.10.60">
    <property type="entry name" value="Homeodomain-like"/>
    <property type="match status" value="1"/>
</dbReference>
<evidence type="ECO:0000256" key="6">
    <source>
        <dbReference type="SAM" id="MobiDB-lite"/>
    </source>
</evidence>
<feature type="domain" description="Homeobox" evidence="7">
    <location>
        <begin position="1"/>
        <end position="57"/>
    </location>
</feature>
<dbReference type="CDD" id="cd00086">
    <property type="entry name" value="homeodomain"/>
    <property type="match status" value="1"/>
</dbReference>
<keyword evidence="3 4" id="KW-0539">Nucleus</keyword>
<dbReference type="PANTHER" id="PTHR36968:SF8">
    <property type="entry name" value="HOMEOBOX-DDT DOMAIN PROTEIN RLT3 ISOFORM X1"/>
    <property type="match status" value="1"/>
</dbReference>
<dbReference type="EMBL" id="JARPOI010000007">
    <property type="protein sequence ID" value="KAJ9176717.1"/>
    <property type="molecule type" value="Genomic_DNA"/>
</dbReference>
<gene>
    <name evidence="9" type="ORF">P3X46_011999</name>
</gene>
<evidence type="ECO:0000313" key="9">
    <source>
        <dbReference type="EMBL" id="KAJ9176717.1"/>
    </source>
</evidence>
<dbReference type="SUPFAM" id="SSF46689">
    <property type="entry name" value="Homeodomain-like"/>
    <property type="match status" value="1"/>
</dbReference>
<evidence type="ECO:0008006" key="11">
    <source>
        <dbReference type="Google" id="ProtNLM"/>
    </source>
</evidence>
<dbReference type="Pfam" id="PF05066">
    <property type="entry name" value="HARE-HTH"/>
    <property type="match status" value="1"/>
</dbReference>
<accession>A0ABQ9M8V9</accession>
<dbReference type="InterPro" id="IPR009057">
    <property type="entry name" value="Homeodomain-like_sf"/>
</dbReference>
<organism evidence="9 10">
    <name type="scientific">Hevea brasiliensis</name>
    <name type="common">Para rubber tree</name>
    <name type="synonym">Siphonia brasiliensis</name>
    <dbReference type="NCBI Taxonomy" id="3981"/>
    <lineage>
        <taxon>Eukaryota</taxon>
        <taxon>Viridiplantae</taxon>
        <taxon>Streptophyta</taxon>
        <taxon>Embryophyta</taxon>
        <taxon>Tracheophyta</taxon>
        <taxon>Spermatophyta</taxon>
        <taxon>Magnoliopsida</taxon>
        <taxon>eudicotyledons</taxon>
        <taxon>Gunneridae</taxon>
        <taxon>Pentapetalae</taxon>
        <taxon>rosids</taxon>
        <taxon>fabids</taxon>
        <taxon>Malpighiales</taxon>
        <taxon>Euphorbiaceae</taxon>
        <taxon>Crotonoideae</taxon>
        <taxon>Micrandreae</taxon>
        <taxon>Hevea</taxon>
    </lineage>
</organism>
<dbReference type="InterPro" id="IPR007759">
    <property type="entry name" value="Asxl_HARE-HTH"/>
</dbReference>
<dbReference type="InterPro" id="IPR028941">
    <property type="entry name" value="WHIM2_dom"/>
</dbReference>
<protein>
    <recommendedName>
        <fullName evidence="11">Homeobox domain-containing protein</fullName>
    </recommendedName>
</protein>
<dbReference type="Pfam" id="PF15612">
    <property type="entry name" value="WHIM1"/>
    <property type="match status" value="1"/>
</dbReference>
<dbReference type="SMART" id="SM00571">
    <property type="entry name" value="DDT"/>
    <property type="match status" value="1"/>
</dbReference>
<dbReference type="InterPro" id="IPR028942">
    <property type="entry name" value="WHIM1_dom"/>
</dbReference>
<evidence type="ECO:0000256" key="4">
    <source>
        <dbReference type="PROSITE-ProRule" id="PRU00108"/>
    </source>
</evidence>
<dbReference type="InterPro" id="IPR001356">
    <property type="entry name" value="HD"/>
</dbReference>
<feature type="DNA-binding region" description="Homeobox" evidence="4">
    <location>
        <begin position="3"/>
        <end position="58"/>
    </location>
</feature>
<reference evidence="9" key="1">
    <citation type="journal article" date="2023" name="Plant Biotechnol. J.">
        <title>Chromosome-level wild Hevea brasiliensis genome provides new tools for genomic-assisted breeding and valuable loci to elevate rubber yield.</title>
        <authorList>
            <person name="Cheng H."/>
            <person name="Song X."/>
            <person name="Hu Y."/>
            <person name="Wu T."/>
            <person name="Yang Q."/>
            <person name="An Z."/>
            <person name="Feng S."/>
            <person name="Deng Z."/>
            <person name="Wu W."/>
            <person name="Zeng X."/>
            <person name="Tu M."/>
            <person name="Wang X."/>
            <person name="Huang H."/>
        </authorList>
    </citation>
    <scope>NUCLEOTIDE SEQUENCE</scope>
    <source>
        <strain evidence="9">MT/VB/25A 57/8</strain>
    </source>
</reference>